<dbReference type="KEGG" id="dau:Daud_1852"/>
<feature type="domain" description="CobE/GbiG C-terminal" evidence="1">
    <location>
        <begin position="145"/>
        <end position="263"/>
    </location>
</feature>
<feature type="domain" description="Cobalamin synthesis G N-terminal" evidence="2">
    <location>
        <begin position="60"/>
        <end position="140"/>
    </location>
</feature>
<dbReference type="InterPro" id="IPR038029">
    <property type="entry name" value="GbiG_N_sf"/>
</dbReference>
<dbReference type="EMBL" id="CP000860">
    <property type="protein sequence ID" value="ACA60345.1"/>
    <property type="molecule type" value="Genomic_DNA"/>
</dbReference>
<dbReference type="PANTHER" id="PTHR37477:SF1">
    <property type="entry name" value="COBALT-PRECORRIN-5A HYDROLASE"/>
    <property type="match status" value="1"/>
</dbReference>
<dbReference type="AlphaFoldDB" id="B1I5R6"/>
<dbReference type="Gene3D" id="3.40.50.11220">
    <property type="match status" value="1"/>
</dbReference>
<evidence type="ECO:0000259" key="2">
    <source>
        <dbReference type="Pfam" id="PF11760"/>
    </source>
</evidence>
<evidence type="ECO:0000313" key="3">
    <source>
        <dbReference type="EMBL" id="ACA60345.1"/>
    </source>
</evidence>
<protein>
    <submittedName>
        <fullName evidence="3">Cobalamin (Vitamin B12) biosynthesis CbiG protein</fullName>
    </submittedName>
</protein>
<reference evidence="4" key="1">
    <citation type="submission" date="2007-10" db="EMBL/GenBank/DDBJ databases">
        <title>Complete sequence of chromosome of Desulforudis audaxviator MP104C.</title>
        <authorList>
            <person name="Copeland A."/>
            <person name="Lucas S."/>
            <person name="Lapidus A."/>
            <person name="Barry K."/>
            <person name="Glavina del Rio T."/>
            <person name="Dalin E."/>
            <person name="Tice H."/>
            <person name="Bruce D."/>
            <person name="Pitluck S."/>
            <person name="Lowry S.R."/>
            <person name="Larimer F."/>
            <person name="Land M.L."/>
            <person name="Hauser L."/>
            <person name="Kyrpides N."/>
            <person name="Ivanova N.N."/>
            <person name="Richardson P."/>
        </authorList>
    </citation>
    <scope>NUCLEOTIDE SEQUENCE [LARGE SCALE GENOMIC DNA]</scope>
    <source>
        <strain evidence="4">MP104C</strain>
    </source>
</reference>
<dbReference type="InterPro" id="IPR002750">
    <property type="entry name" value="CobE/GbiG_C"/>
</dbReference>
<keyword evidence="4" id="KW-1185">Reference proteome</keyword>
<dbReference type="STRING" id="477974.Daud_1852"/>
<dbReference type="Gene3D" id="3.30.420.180">
    <property type="entry name" value="CobE/GbiG C-terminal domain"/>
    <property type="match status" value="1"/>
</dbReference>
<dbReference type="OrthoDB" id="9781023at2"/>
<reference evidence="3 4" key="2">
    <citation type="journal article" date="2008" name="Science">
        <title>Environmental genomics reveals a single-species ecosystem deep within Earth.</title>
        <authorList>
            <person name="Chivian D."/>
            <person name="Brodie E.L."/>
            <person name="Alm E.J."/>
            <person name="Culley D.E."/>
            <person name="Dehal P.S."/>
            <person name="Desantis T.Z."/>
            <person name="Gihring T.M."/>
            <person name="Lapidus A."/>
            <person name="Lin L.H."/>
            <person name="Lowry S.R."/>
            <person name="Moser D.P."/>
            <person name="Richardson P.M."/>
            <person name="Southam G."/>
            <person name="Wanger G."/>
            <person name="Pratt L.M."/>
            <person name="Andersen G.L."/>
            <person name="Hazen T.C."/>
            <person name="Brockman F.J."/>
            <person name="Arkin A.P."/>
            <person name="Onstott T.C."/>
        </authorList>
    </citation>
    <scope>NUCLEOTIDE SEQUENCE [LARGE SCALE GENOMIC DNA]</scope>
    <source>
        <strain evidence="3 4">MP104C</strain>
    </source>
</reference>
<dbReference type="Pfam" id="PF01890">
    <property type="entry name" value="CbiG_C"/>
    <property type="match status" value="1"/>
</dbReference>
<accession>B1I5R6</accession>
<dbReference type="Pfam" id="PF11760">
    <property type="entry name" value="CbiG_N"/>
    <property type="match status" value="1"/>
</dbReference>
<dbReference type="InterPro" id="IPR052553">
    <property type="entry name" value="CbiG_hydrolase"/>
</dbReference>
<dbReference type="GO" id="GO:0009236">
    <property type="term" value="P:cobalamin biosynthetic process"/>
    <property type="evidence" value="ECO:0007669"/>
    <property type="project" value="InterPro"/>
</dbReference>
<name>B1I5R6_DESAP</name>
<gene>
    <name evidence="3" type="ordered locus">Daud_1852</name>
</gene>
<dbReference type="PANTHER" id="PTHR37477">
    <property type="entry name" value="COBALT-PRECORRIN-5A HYDROLASE"/>
    <property type="match status" value="1"/>
</dbReference>
<sequence length="279" mass="28807">MKDNRPLAVVVVNEAGFAPGAAVAEALGAFLYVPVRLSVVQPAPPRPGAVVGYEGSAGNVVRQLFGEGRGLVLVMAAGIAVRLLSGLPEDKRRDPPVVVLDTAARYAISLLAGHEGGANGLAYRVAAAVEAEPVVTTGSEVHRTLVVGLGCRWGAGAPAIMAAIERGLALAGRKKNDIRVVATADFKAGEPGILEACSALGAGLRVFGREAIRGVDRLFSESRCARKYFDVGGVAEPCAFLAARNGRIILPRLVADQVTVALAEDRLWSPGSGRGTPST</sequence>
<dbReference type="InterPro" id="IPR021744">
    <property type="entry name" value="CbiG_N"/>
</dbReference>
<proteinExistence type="predicted"/>
<dbReference type="HOGENOM" id="CLU_028397_0_2_9"/>
<evidence type="ECO:0000313" key="4">
    <source>
        <dbReference type="Proteomes" id="UP000008544"/>
    </source>
</evidence>
<dbReference type="SUPFAM" id="SSF159672">
    <property type="entry name" value="CbiG N-terminal domain-like"/>
    <property type="match status" value="1"/>
</dbReference>
<dbReference type="eggNOG" id="COG2073">
    <property type="taxonomic scope" value="Bacteria"/>
</dbReference>
<dbReference type="Proteomes" id="UP000008544">
    <property type="component" value="Chromosome"/>
</dbReference>
<dbReference type="SUPFAM" id="SSF159664">
    <property type="entry name" value="CobE/GbiG C-terminal domain-like"/>
    <property type="match status" value="1"/>
</dbReference>
<organism evidence="3 4">
    <name type="scientific">Desulforudis audaxviator (strain MP104C)</name>
    <dbReference type="NCBI Taxonomy" id="477974"/>
    <lineage>
        <taxon>Bacteria</taxon>
        <taxon>Bacillati</taxon>
        <taxon>Bacillota</taxon>
        <taxon>Clostridia</taxon>
        <taxon>Thermoanaerobacterales</taxon>
        <taxon>Candidatus Desulforudaceae</taxon>
        <taxon>Candidatus Desulforudis</taxon>
    </lineage>
</organism>
<dbReference type="InterPro" id="IPR036518">
    <property type="entry name" value="CobE/GbiG_C_sf"/>
</dbReference>
<evidence type="ECO:0000259" key="1">
    <source>
        <dbReference type="Pfam" id="PF01890"/>
    </source>
</evidence>
<dbReference type="RefSeq" id="WP_012302921.1">
    <property type="nucleotide sequence ID" value="NC_010424.1"/>
</dbReference>